<evidence type="ECO:0000313" key="9">
    <source>
        <dbReference type="RefSeq" id="XP_022144566.1"/>
    </source>
</evidence>
<dbReference type="GO" id="GO:0005737">
    <property type="term" value="C:cytoplasm"/>
    <property type="evidence" value="ECO:0007669"/>
    <property type="project" value="TreeGrafter"/>
</dbReference>
<comment type="pathway">
    <text evidence="2">Metabolic intermediate biosynthesis; prephenate biosynthesis; prephenate from chorismate: step 1/1.</text>
</comment>
<name>A0A6J1CTT2_MOMCH</name>
<organism evidence="8 9">
    <name type="scientific">Momordica charantia</name>
    <name type="common">Bitter gourd</name>
    <name type="synonym">Balsam pear</name>
    <dbReference type="NCBI Taxonomy" id="3673"/>
    <lineage>
        <taxon>Eukaryota</taxon>
        <taxon>Viridiplantae</taxon>
        <taxon>Streptophyta</taxon>
        <taxon>Embryophyta</taxon>
        <taxon>Tracheophyta</taxon>
        <taxon>Spermatophyta</taxon>
        <taxon>Magnoliopsida</taxon>
        <taxon>eudicotyledons</taxon>
        <taxon>Gunneridae</taxon>
        <taxon>Pentapetalae</taxon>
        <taxon>rosids</taxon>
        <taxon>fabids</taxon>
        <taxon>Cucurbitales</taxon>
        <taxon>Cucurbitaceae</taxon>
        <taxon>Momordiceae</taxon>
        <taxon>Momordica</taxon>
    </lineage>
</organism>
<keyword evidence="8" id="KW-1185">Reference proteome</keyword>
<dbReference type="FunFam" id="1.10.590.10:FF:000001">
    <property type="entry name" value="Chorismate mutase"/>
    <property type="match status" value="1"/>
</dbReference>
<evidence type="ECO:0000256" key="6">
    <source>
        <dbReference type="ARBA" id="ARBA00023235"/>
    </source>
</evidence>
<dbReference type="Proteomes" id="UP000504603">
    <property type="component" value="Unplaced"/>
</dbReference>
<dbReference type="PANTHER" id="PTHR21145">
    <property type="entry name" value="CHORISMATE MUTASE"/>
    <property type="match status" value="1"/>
</dbReference>
<dbReference type="InterPro" id="IPR002701">
    <property type="entry name" value="CM_II_prokaryot"/>
</dbReference>
<dbReference type="NCBIfam" id="TIGR01802">
    <property type="entry name" value="CM_pl-yst"/>
    <property type="match status" value="1"/>
</dbReference>
<dbReference type="UniPathway" id="UPA00120">
    <property type="reaction ID" value="UER00203"/>
</dbReference>
<dbReference type="InterPro" id="IPR037039">
    <property type="entry name" value="CM_AroQ_sf_eucaryotic"/>
</dbReference>
<protein>
    <recommendedName>
        <fullName evidence="3">chorismate mutase</fullName>
        <ecNumber evidence="3">5.4.99.5</ecNumber>
    </recommendedName>
</protein>
<dbReference type="InterPro" id="IPR036263">
    <property type="entry name" value="Chorismate_II_sf"/>
</dbReference>
<dbReference type="OrthoDB" id="191918at2759"/>
<dbReference type="GO" id="GO:0046417">
    <property type="term" value="P:chorismate metabolic process"/>
    <property type="evidence" value="ECO:0007669"/>
    <property type="project" value="InterPro"/>
</dbReference>
<accession>A0A6J1CTT2</accession>
<dbReference type="InterPro" id="IPR008238">
    <property type="entry name" value="Chorismate_mutase_AroQ_euk"/>
</dbReference>
<keyword evidence="6" id="KW-0413">Isomerase</keyword>
<dbReference type="KEGG" id="mcha:111014215"/>
<feature type="domain" description="Chorismate mutase" evidence="7">
    <location>
        <begin position="265"/>
        <end position="373"/>
    </location>
</feature>
<dbReference type="GO" id="GO:0009073">
    <property type="term" value="P:aromatic amino acid family biosynthetic process"/>
    <property type="evidence" value="ECO:0007669"/>
    <property type="project" value="UniProtKB-KW"/>
</dbReference>
<proteinExistence type="predicted"/>
<dbReference type="EC" id="5.4.99.5" evidence="3"/>
<dbReference type="Pfam" id="PF01817">
    <property type="entry name" value="CM_2"/>
    <property type="match status" value="1"/>
</dbReference>
<dbReference type="SUPFAM" id="SSF48600">
    <property type="entry name" value="Chorismate mutase II"/>
    <property type="match status" value="1"/>
</dbReference>
<dbReference type="GO" id="GO:0042803">
    <property type="term" value="F:protein homodimerization activity"/>
    <property type="evidence" value="ECO:0007669"/>
    <property type="project" value="UniProtKB-ARBA"/>
</dbReference>
<dbReference type="GO" id="GO:0008652">
    <property type="term" value="P:amino acid biosynthetic process"/>
    <property type="evidence" value="ECO:0007669"/>
    <property type="project" value="UniProtKB-KW"/>
</dbReference>
<dbReference type="GO" id="GO:1901747">
    <property type="term" value="P:prephenate(2-) biosynthetic process"/>
    <property type="evidence" value="ECO:0007669"/>
    <property type="project" value="UniProtKB-ARBA"/>
</dbReference>
<dbReference type="Gene3D" id="1.10.590.10">
    <property type="entry name" value="Chorismate mutase, AroQ class superfamily, eukaryotic"/>
    <property type="match status" value="1"/>
</dbReference>
<evidence type="ECO:0000256" key="4">
    <source>
        <dbReference type="ARBA" id="ARBA00022605"/>
    </source>
</evidence>
<reference evidence="9" key="1">
    <citation type="submission" date="2025-08" db="UniProtKB">
        <authorList>
            <consortium name="RefSeq"/>
        </authorList>
    </citation>
    <scope>IDENTIFICATION</scope>
    <source>
        <strain evidence="9">OHB3-1</strain>
    </source>
</reference>
<evidence type="ECO:0000256" key="1">
    <source>
        <dbReference type="ARBA" id="ARBA00000824"/>
    </source>
</evidence>
<sequence>MPRVKFLIADESASPLHNPRTPLPHVTLANYFTFLHHFPLLSALLFSSVHRALTFFFTASMEAKVFRTPPPLHPVHFPPSISRPRCAFPVQTRMPARCSTYCSGMARFGLGPVRASPDLVRSQAMKKRVDMSENVTLEGIRFSLIHQEDSIIFSLLERAQYCYNANTYDRDAFAMDGFHGSLVEYMVKETEKLHAQVGRYKSPDEHPFFPDDLPDPLLPPLQYPRVLHPVADSININSKVWDMYFRDLIPRLVKEGDDGNCGSSAVCDTICLQTLSKRIHYGKFVAEAKFRASPDAYEAPIRAQDKQKLMDMLTYPTVEEVVKRRVEMKATVYGQEVTTDADKAESRASYKIKPSLVADLYGDWIMPLTKEVQVQYLLRRLD</sequence>
<dbReference type="GO" id="GO:0004106">
    <property type="term" value="F:chorismate mutase activity"/>
    <property type="evidence" value="ECO:0007669"/>
    <property type="project" value="UniProtKB-EC"/>
</dbReference>
<dbReference type="AlphaFoldDB" id="A0A6J1CTT2"/>
<evidence type="ECO:0000259" key="7">
    <source>
        <dbReference type="Pfam" id="PF01817"/>
    </source>
</evidence>
<keyword evidence="4" id="KW-0028">Amino-acid biosynthesis</keyword>
<evidence type="ECO:0000256" key="5">
    <source>
        <dbReference type="ARBA" id="ARBA00023141"/>
    </source>
</evidence>
<evidence type="ECO:0000256" key="2">
    <source>
        <dbReference type="ARBA" id="ARBA00004817"/>
    </source>
</evidence>
<dbReference type="PROSITE" id="PS51169">
    <property type="entry name" value="CHORISMATE_MUT_3"/>
    <property type="match status" value="1"/>
</dbReference>
<dbReference type="PANTHER" id="PTHR21145:SF0">
    <property type="entry name" value="CHORISMATE MUTASE 1, CHLOROPLASTIC"/>
    <property type="match status" value="1"/>
</dbReference>
<evidence type="ECO:0000256" key="3">
    <source>
        <dbReference type="ARBA" id="ARBA00012404"/>
    </source>
</evidence>
<evidence type="ECO:0000313" key="8">
    <source>
        <dbReference type="Proteomes" id="UP000504603"/>
    </source>
</evidence>
<dbReference type="RefSeq" id="XP_022144566.1">
    <property type="nucleotide sequence ID" value="XM_022288874.1"/>
</dbReference>
<comment type="catalytic activity">
    <reaction evidence="1">
        <text>chorismate = prephenate</text>
        <dbReference type="Rhea" id="RHEA:13897"/>
        <dbReference type="ChEBI" id="CHEBI:29748"/>
        <dbReference type="ChEBI" id="CHEBI:29934"/>
        <dbReference type="EC" id="5.4.99.5"/>
    </reaction>
</comment>
<gene>
    <name evidence="9" type="primary">LOC111014215</name>
</gene>
<dbReference type="GeneID" id="111014215"/>
<keyword evidence="5" id="KW-0057">Aromatic amino acid biosynthesis</keyword>